<organism evidence="2 3">
    <name type="scientific">Gloeobacter morelensis MG652769</name>
    <dbReference type="NCBI Taxonomy" id="2781736"/>
    <lineage>
        <taxon>Bacteria</taxon>
        <taxon>Bacillati</taxon>
        <taxon>Cyanobacteriota</taxon>
        <taxon>Cyanophyceae</taxon>
        <taxon>Gloeobacterales</taxon>
        <taxon>Gloeobacteraceae</taxon>
        <taxon>Gloeobacter</taxon>
        <taxon>Gloeobacter morelensis</taxon>
    </lineage>
</organism>
<gene>
    <name evidence="2" type="ORF">ISF26_14825</name>
</gene>
<evidence type="ECO:0000256" key="1">
    <source>
        <dbReference type="SAM" id="SignalP"/>
    </source>
</evidence>
<dbReference type="EMBL" id="CP063845">
    <property type="protein sequence ID" value="UFP93080.1"/>
    <property type="molecule type" value="Genomic_DNA"/>
</dbReference>
<feature type="signal peptide" evidence="1">
    <location>
        <begin position="1"/>
        <end position="30"/>
    </location>
</feature>
<proteinExistence type="predicted"/>
<keyword evidence="3" id="KW-1185">Reference proteome</keyword>
<protein>
    <submittedName>
        <fullName evidence="2">Uncharacterized protein</fullName>
    </submittedName>
</protein>
<evidence type="ECO:0000313" key="2">
    <source>
        <dbReference type="EMBL" id="UFP93080.1"/>
    </source>
</evidence>
<feature type="chain" id="PRO_5045267329" evidence="1">
    <location>
        <begin position="31"/>
        <end position="123"/>
    </location>
</feature>
<name>A0ABY3PHG0_9CYAN</name>
<dbReference type="RefSeq" id="WP_230840085.1">
    <property type="nucleotide sequence ID" value="NZ_CP063845.1"/>
</dbReference>
<evidence type="ECO:0000313" key="3">
    <source>
        <dbReference type="Proteomes" id="UP001054846"/>
    </source>
</evidence>
<dbReference type="Proteomes" id="UP001054846">
    <property type="component" value="Chromosome"/>
</dbReference>
<sequence>MDYFTLERKMKKRMFGMIFLCLVNSAPALAEGQIPVVIRDFVRNDLQIGSMNLVPEETLELFDKDGKLLEILYFSEKHKPYPNIPETSSIFTGKTYEAIIRDSSPVNSYAYTLKQPVKSSKNR</sequence>
<reference evidence="2 3" key="1">
    <citation type="journal article" date="2021" name="Genome Biol. Evol.">
        <title>Complete Genome Sequencing of a Novel Gloeobacter Species from a Waterfall Cave in Mexico.</title>
        <authorList>
            <person name="Saw J.H."/>
            <person name="Cardona T."/>
            <person name="Montejano G."/>
        </authorList>
    </citation>
    <scope>NUCLEOTIDE SEQUENCE [LARGE SCALE GENOMIC DNA]</scope>
    <source>
        <strain evidence="2">MG652769</strain>
    </source>
</reference>
<keyword evidence="1" id="KW-0732">Signal</keyword>
<accession>A0ABY3PHG0</accession>